<comment type="similarity">
    <text evidence="1">Belongs to the peptidase A24 family.</text>
</comment>
<dbReference type="InterPro" id="IPR000045">
    <property type="entry name" value="Prepilin_IV_endopep_pep"/>
</dbReference>
<keyword evidence="2" id="KW-1133">Transmembrane helix</keyword>
<dbReference type="PANTHER" id="PTHR30487">
    <property type="entry name" value="TYPE 4 PREPILIN-LIKE PROTEINS LEADER PEPTIDE-PROCESSING ENZYME"/>
    <property type="match status" value="1"/>
</dbReference>
<evidence type="ECO:0000256" key="2">
    <source>
        <dbReference type="SAM" id="Phobius"/>
    </source>
</evidence>
<feature type="transmembrane region" description="Helical" evidence="2">
    <location>
        <begin position="138"/>
        <end position="156"/>
    </location>
</feature>
<dbReference type="GO" id="GO:0004190">
    <property type="term" value="F:aspartic-type endopeptidase activity"/>
    <property type="evidence" value="ECO:0007669"/>
    <property type="project" value="InterPro"/>
</dbReference>
<dbReference type="RefSeq" id="WP_092996177.1">
    <property type="nucleotide sequence ID" value="NZ_FMWD01000005.1"/>
</dbReference>
<reference evidence="4 5" key="1">
    <citation type="submission" date="2016-10" db="EMBL/GenBank/DDBJ databases">
        <authorList>
            <person name="de Groot N.N."/>
        </authorList>
    </citation>
    <scope>NUCLEOTIDE SEQUENCE [LARGE SCALE GENOMIC DNA]</scope>
    <source>
        <strain evidence="4 5">HLD2</strain>
    </source>
</reference>
<gene>
    <name evidence="4" type="ORF">SAMN03097708_02010</name>
</gene>
<accession>A0A1G5QEX5</accession>
<dbReference type="Gene3D" id="1.20.120.1220">
    <property type="match status" value="1"/>
</dbReference>
<keyword evidence="2" id="KW-0812">Transmembrane</keyword>
<dbReference type="InterPro" id="IPR050882">
    <property type="entry name" value="Prepilin_peptidase/N-MTase"/>
</dbReference>
<organism evidence="4 5">
    <name type="scientific">Thiohalomonas denitrificans</name>
    <dbReference type="NCBI Taxonomy" id="415747"/>
    <lineage>
        <taxon>Bacteria</taxon>
        <taxon>Pseudomonadati</taxon>
        <taxon>Pseudomonadota</taxon>
        <taxon>Gammaproteobacteria</taxon>
        <taxon>Thiohalomonadales</taxon>
        <taxon>Thiohalomonadaceae</taxon>
        <taxon>Thiohalomonas</taxon>
    </lineage>
</organism>
<evidence type="ECO:0000313" key="5">
    <source>
        <dbReference type="Proteomes" id="UP000199648"/>
    </source>
</evidence>
<feature type="transmembrane region" description="Helical" evidence="2">
    <location>
        <begin position="88"/>
        <end position="114"/>
    </location>
</feature>
<dbReference type="Proteomes" id="UP000199648">
    <property type="component" value="Unassembled WGS sequence"/>
</dbReference>
<dbReference type="Pfam" id="PF01478">
    <property type="entry name" value="Peptidase_A24"/>
    <property type="match status" value="1"/>
</dbReference>
<feature type="transmembrane region" description="Helical" evidence="2">
    <location>
        <begin position="30"/>
        <end position="51"/>
    </location>
</feature>
<evidence type="ECO:0000259" key="3">
    <source>
        <dbReference type="Pfam" id="PF01478"/>
    </source>
</evidence>
<keyword evidence="5" id="KW-1185">Reference proteome</keyword>
<keyword evidence="2" id="KW-0472">Membrane</keyword>
<dbReference type="EMBL" id="FMWD01000005">
    <property type="protein sequence ID" value="SCZ60222.1"/>
    <property type="molecule type" value="Genomic_DNA"/>
</dbReference>
<dbReference type="AlphaFoldDB" id="A0A1G5QEX5"/>
<sequence length="157" mass="16128">MLIGEIIALSGLLGLAVIEDVKHHRISNRLCVTILLTGLLFGLWSGTSVALTERLGGVAIGFAALLPFYALSAMGAGDVKLMAAVGSYLGMAALPAVVLTLVFGGLLAIAVYVVERYVPLPGALANALIVRESGRLHFPYALAIAAGSAGALWIGVM</sequence>
<protein>
    <submittedName>
        <fullName evidence="4">Prepilin peptidase CpaA</fullName>
    </submittedName>
</protein>
<dbReference type="STRING" id="415747.SAMN03097708_02010"/>
<proteinExistence type="inferred from homology"/>
<dbReference type="OrthoDB" id="5508079at2"/>
<feature type="domain" description="Prepilin type IV endopeptidase peptidase" evidence="3">
    <location>
        <begin position="8"/>
        <end position="107"/>
    </location>
</feature>
<evidence type="ECO:0000313" key="4">
    <source>
        <dbReference type="EMBL" id="SCZ60222.1"/>
    </source>
</evidence>
<feature type="transmembrane region" description="Helical" evidence="2">
    <location>
        <begin position="57"/>
        <end position="76"/>
    </location>
</feature>
<evidence type="ECO:0000256" key="1">
    <source>
        <dbReference type="ARBA" id="ARBA00005801"/>
    </source>
</evidence>
<dbReference type="GO" id="GO:0005886">
    <property type="term" value="C:plasma membrane"/>
    <property type="evidence" value="ECO:0007669"/>
    <property type="project" value="TreeGrafter"/>
</dbReference>
<name>A0A1G5QEX5_9GAMM</name>
<dbReference type="GO" id="GO:0006465">
    <property type="term" value="P:signal peptide processing"/>
    <property type="evidence" value="ECO:0007669"/>
    <property type="project" value="TreeGrafter"/>
</dbReference>
<dbReference type="PANTHER" id="PTHR30487:SF0">
    <property type="entry name" value="PREPILIN LEADER PEPTIDASE_N-METHYLTRANSFERASE-RELATED"/>
    <property type="match status" value="1"/>
</dbReference>